<evidence type="ECO:0000313" key="8">
    <source>
        <dbReference type="Proteomes" id="UP000235672"/>
    </source>
</evidence>
<evidence type="ECO:0000256" key="4">
    <source>
        <dbReference type="ARBA" id="ARBA00022989"/>
    </source>
</evidence>
<feature type="transmembrane region" description="Helical" evidence="6">
    <location>
        <begin position="148"/>
        <end position="169"/>
    </location>
</feature>
<dbReference type="AlphaFoldDB" id="A0A2J6PFZ1"/>
<evidence type="ECO:0000256" key="3">
    <source>
        <dbReference type="ARBA" id="ARBA00022692"/>
    </source>
</evidence>
<keyword evidence="2" id="KW-0813">Transport</keyword>
<keyword evidence="8" id="KW-1185">Reference proteome</keyword>
<keyword evidence="5 6" id="KW-0472">Membrane</keyword>
<dbReference type="GO" id="GO:0022857">
    <property type="term" value="F:transmembrane transporter activity"/>
    <property type="evidence" value="ECO:0007669"/>
    <property type="project" value="TreeGrafter"/>
</dbReference>
<sequence length="477" mass="51030">MEFKYLYLLYNYLNSSHLILHQSIDHFLYFQSSSRIVSLFYNKTHKLLQWLQTRCRHPGALHQLSVFLVSLDLPIVATDILKITDVYFVSWIGPAFFLAIAAFQSTRGKVFEFGTSGTPCQYTLLRSVFIFELGSLICGVSPNPTALIFGRALAGVGGAGIASGAYIIIRFAVKPELRLACTGIIGTSYGSLSTLIIFIFFRTPSNSVPIKGPLLENILQIDPLGTLTVMAAVVRYILALLYCDITKPSHSPNVIGTLVGCVLLVIFPIFMDLYYDERAIFPSHLRKERTNFVSGISPQDSGASKLSMIISVTLGTIASGAYITDKGHSVPLMIDAGMVSTLGAGLVFNLEIGFSSARWIGYQVIAGLGIGMSVGFQILIIATKATSSTADPSSGTAVVLFCRTLGRAVFVAVCLSALAYVVLKKLPVGVLSVNPAGVFAMVGIKHAHMDGLHAASAIVIVSAGVALIVSCLVSGGI</sequence>
<dbReference type="InterPro" id="IPR036259">
    <property type="entry name" value="MFS_trans_sf"/>
</dbReference>
<evidence type="ECO:0000256" key="1">
    <source>
        <dbReference type="ARBA" id="ARBA00004141"/>
    </source>
</evidence>
<evidence type="ECO:0000256" key="5">
    <source>
        <dbReference type="ARBA" id="ARBA00023136"/>
    </source>
</evidence>
<dbReference type="PANTHER" id="PTHR23501">
    <property type="entry name" value="MAJOR FACILITATOR SUPERFAMILY"/>
    <property type="match status" value="1"/>
</dbReference>
<feature type="transmembrane region" description="Helical" evidence="6">
    <location>
        <begin position="330"/>
        <end position="348"/>
    </location>
</feature>
<proteinExistence type="predicted"/>
<reference evidence="7 8" key="1">
    <citation type="submission" date="2016-05" db="EMBL/GenBank/DDBJ databases">
        <title>A degradative enzymes factory behind the ericoid mycorrhizal symbiosis.</title>
        <authorList>
            <consortium name="DOE Joint Genome Institute"/>
            <person name="Martino E."/>
            <person name="Morin E."/>
            <person name="Grelet G."/>
            <person name="Kuo A."/>
            <person name="Kohler A."/>
            <person name="Daghino S."/>
            <person name="Barry K."/>
            <person name="Choi C."/>
            <person name="Cichocki N."/>
            <person name="Clum A."/>
            <person name="Copeland A."/>
            <person name="Hainaut M."/>
            <person name="Haridas S."/>
            <person name="Labutti K."/>
            <person name="Lindquist E."/>
            <person name="Lipzen A."/>
            <person name="Khouja H.-R."/>
            <person name="Murat C."/>
            <person name="Ohm R."/>
            <person name="Olson A."/>
            <person name="Spatafora J."/>
            <person name="Veneault-Fourrey C."/>
            <person name="Henrissat B."/>
            <person name="Grigoriev I."/>
            <person name="Martin F."/>
            <person name="Perotto S."/>
        </authorList>
    </citation>
    <scope>NUCLEOTIDE SEQUENCE [LARGE SCALE GENOMIC DNA]</scope>
    <source>
        <strain evidence="7 8">UAMH 7357</strain>
    </source>
</reference>
<dbReference type="SUPFAM" id="SSF103473">
    <property type="entry name" value="MFS general substrate transporter"/>
    <property type="match status" value="1"/>
</dbReference>
<organism evidence="7 8">
    <name type="scientific">Hyaloscypha hepaticicola</name>
    <dbReference type="NCBI Taxonomy" id="2082293"/>
    <lineage>
        <taxon>Eukaryota</taxon>
        <taxon>Fungi</taxon>
        <taxon>Dikarya</taxon>
        <taxon>Ascomycota</taxon>
        <taxon>Pezizomycotina</taxon>
        <taxon>Leotiomycetes</taxon>
        <taxon>Helotiales</taxon>
        <taxon>Hyaloscyphaceae</taxon>
        <taxon>Hyaloscypha</taxon>
    </lineage>
</organism>
<name>A0A2J6PFZ1_9HELO</name>
<feature type="transmembrane region" description="Helical" evidence="6">
    <location>
        <begin position="451"/>
        <end position="473"/>
    </location>
</feature>
<evidence type="ECO:0008006" key="9">
    <source>
        <dbReference type="Google" id="ProtNLM"/>
    </source>
</evidence>
<gene>
    <name evidence="7" type="ORF">NA56DRAFT_739018</name>
</gene>
<dbReference type="EMBL" id="KZ613539">
    <property type="protein sequence ID" value="PMD12938.1"/>
    <property type="molecule type" value="Genomic_DNA"/>
</dbReference>
<evidence type="ECO:0000256" key="2">
    <source>
        <dbReference type="ARBA" id="ARBA00022448"/>
    </source>
</evidence>
<feature type="transmembrane region" description="Helical" evidence="6">
    <location>
        <begin position="360"/>
        <end position="383"/>
    </location>
</feature>
<protein>
    <recommendedName>
        <fullName evidence="9">MFS general substrate transporter</fullName>
    </recommendedName>
</protein>
<feature type="transmembrane region" description="Helical" evidence="6">
    <location>
        <begin position="181"/>
        <end position="201"/>
    </location>
</feature>
<dbReference type="OrthoDB" id="10021397at2759"/>
<evidence type="ECO:0000256" key="6">
    <source>
        <dbReference type="SAM" id="Phobius"/>
    </source>
</evidence>
<feature type="transmembrane region" description="Helical" evidence="6">
    <location>
        <begin position="404"/>
        <end position="423"/>
    </location>
</feature>
<dbReference type="GO" id="GO:0005886">
    <property type="term" value="C:plasma membrane"/>
    <property type="evidence" value="ECO:0007669"/>
    <property type="project" value="TreeGrafter"/>
</dbReference>
<feature type="transmembrane region" description="Helical" evidence="6">
    <location>
        <begin position="86"/>
        <end position="103"/>
    </location>
</feature>
<feature type="transmembrane region" description="Helical" evidence="6">
    <location>
        <begin position="254"/>
        <end position="275"/>
    </location>
</feature>
<keyword evidence="4 6" id="KW-1133">Transmembrane helix</keyword>
<dbReference type="PANTHER" id="PTHR23501:SF177">
    <property type="entry name" value="MAJOR FACILITATOR SUPERFAMILY (MFS) PROFILE DOMAIN-CONTAINING PROTEIN-RELATED"/>
    <property type="match status" value="1"/>
</dbReference>
<dbReference type="Gene3D" id="1.20.1250.20">
    <property type="entry name" value="MFS general substrate transporter like domains"/>
    <property type="match status" value="1"/>
</dbReference>
<keyword evidence="3 6" id="KW-0812">Transmembrane</keyword>
<feature type="transmembrane region" description="Helical" evidence="6">
    <location>
        <begin position="221"/>
        <end position="242"/>
    </location>
</feature>
<dbReference type="Proteomes" id="UP000235672">
    <property type="component" value="Unassembled WGS sequence"/>
</dbReference>
<evidence type="ECO:0000313" key="7">
    <source>
        <dbReference type="EMBL" id="PMD12938.1"/>
    </source>
</evidence>
<accession>A0A2J6PFZ1</accession>
<comment type="subcellular location">
    <subcellularLocation>
        <location evidence="1">Membrane</location>
        <topology evidence="1">Multi-pass membrane protein</topology>
    </subcellularLocation>
</comment>